<reference evidence="1 2" key="1">
    <citation type="journal article" date="2008" name="DNA Res.">
        <title>Comparative genome analysis of Lactobacillus reuteri and Lactobacillus fermentum reveal a genomic island for reuterin and cobalamin production.</title>
        <authorList>
            <person name="Morita H."/>
            <person name="Toh H."/>
            <person name="Fukuda S."/>
            <person name="Horikawa H."/>
            <person name="Oshima K."/>
            <person name="Suzuki T."/>
            <person name="Murakami M."/>
            <person name="Hisamatsu S."/>
            <person name="Kato Y."/>
            <person name="Takizawa T."/>
            <person name="Fukuoka H."/>
            <person name="Yoshimura T."/>
            <person name="Itoh K."/>
            <person name="O'Sullivan D.J."/>
            <person name="McKay L.L."/>
            <person name="Ohno H."/>
            <person name="Kikuchi J."/>
            <person name="Masaoka T."/>
            <person name="Hattori M."/>
        </authorList>
    </citation>
    <scope>NUCLEOTIDE SEQUENCE [LARGE SCALE GENOMIC DNA]</scope>
    <source>
        <strain evidence="2">NBRC 3956 / LMG 18251</strain>
    </source>
</reference>
<dbReference type="AlphaFoldDB" id="A0ABF7R4E7"/>
<protein>
    <submittedName>
        <fullName evidence="1">Uncharacterized protein</fullName>
    </submittedName>
</protein>
<dbReference type="EMBL" id="AP008937">
    <property type="protein sequence ID" value="BAG27972.1"/>
    <property type="molecule type" value="Genomic_DNA"/>
</dbReference>
<dbReference type="Proteomes" id="UP000001697">
    <property type="component" value="Chromosome"/>
</dbReference>
<gene>
    <name evidence="1" type="ordered locus">LAF_1636</name>
</gene>
<proteinExistence type="predicted"/>
<evidence type="ECO:0000313" key="1">
    <source>
        <dbReference type="EMBL" id="BAG27972.1"/>
    </source>
</evidence>
<name>A0ABF7R4E7_LIMF3</name>
<evidence type="ECO:0000313" key="2">
    <source>
        <dbReference type="Proteomes" id="UP000001697"/>
    </source>
</evidence>
<dbReference type="KEGG" id="lfe:LAF_1636"/>
<organism evidence="1 2">
    <name type="scientific">Limosilactobacillus fermentum (strain NBRC 3956 / LMG 18251)</name>
    <name type="common">Lactobacillus fermentum</name>
    <dbReference type="NCBI Taxonomy" id="334390"/>
    <lineage>
        <taxon>Bacteria</taxon>
        <taxon>Bacillati</taxon>
        <taxon>Bacillota</taxon>
        <taxon>Bacilli</taxon>
        <taxon>Lactobacillales</taxon>
        <taxon>Lactobacillaceae</taxon>
        <taxon>Limosilactobacillus</taxon>
    </lineage>
</organism>
<keyword evidence="2" id="KW-1185">Reference proteome</keyword>
<accession>A0ABF7R4E7</accession>
<sequence length="47" mass="4607">MTLQGLVGIDAVLASNTSGALTSATGIVTVGNYSAGTIKSIKQAPKT</sequence>